<dbReference type="RefSeq" id="WP_280161871.1">
    <property type="nucleotide sequence ID" value="NZ_CP093428.1"/>
</dbReference>
<gene>
    <name evidence="3" type="ORF">MOQ58_21135</name>
</gene>
<evidence type="ECO:0000313" key="3">
    <source>
        <dbReference type="EMBL" id="WGK89021.1"/>
    </source>
</evidence>
<keyword evidence="2" id="KW-0812">Transmembrane</keyword>
<evidence type="ECO:0000313" key="4">
    <source>
        <dbReference type="Proteomes" id="UP001243713"/>
    </source>
</evidence>
<dbReference type="Proteomes" id="UP001243713">
    <property type="component" value="Chromosome"/>
</dbReference>
<keyword evidence="2" id="KW-1133">Transmembrane helix</keyword>
<organism evidence="3 4">
    <name type="scientific">Pseudomonas migulae</name>
    <dbReference type="NCBI Taxonomy" id="78543"/>
    <lineage>
        <taxon>Bacteria</taxon>
        <taxon>Pseudomonadati</taxon>
        <taxon>Pseudomonadota</taxon>
        <taxon>Gammaproteobacteria</taxon>
        <taxon>Pseudomonadales</taxon>
        <taxon>Pseudomonadaceae</taxon>
        <taxon>Pseudomonas</taxon>
    </lineage>
</organism>
<evidence type="ECO:0000256" key="2">
    <source>
        <dbReference type="SAM" id="Phobius"/>
    </source>
</evidence>
<protein>
    <recommendedName>
        <fullName evidence="5">Haemolysin XhlA</fullName>
    </recommendedName>
</protein>
<feature type="region of interest" description="Disordered" evidence="1">
    <location>
        <begin position="1"/>
        <end position="40"/>
    </location>
</feature>
<accession>A0ABY8MRB2</accession>
<keyword evidence="4" id="KW-1185">Reference proteome</keyword>
<evidence type="ECO:0008006" key="5">
    <source>
        <dbReference type="Google" id="ProtNLM"/>
    </source>
</evidence>
<evidence type="ECO:0000256" key="1">
    <source>
        <dbReference type="SAM" id="MobiDB-lite"/>
    </source>
</evidence>
<proteinExistence type="predicted"/>
<keyword evidence="2" id="KW-0472">Membrane</keyword>
<feature type="transmembrane region" description="Helical" evidence="2">
    <location>
        <begin position="71"/>
        <end position="89"/>
    </location>
</feature>
<sequence>MQSHDIRLPGIPVAPLAERRAKQQAEFNNSAKPTGEAEMEPRVVELETHLEYIRRDMDEVRSDVKSIKHRLAYSAGGTAVVLGLLGWIANSRFDQVVALIAH</sequence>
<name>A0ABY8MRB2_9PSED</name>
<reference evidence="3 4" key="1">
    <citation type="submission" date="2022-03" db="EMBL/GenBank/DDBJ databases">
        <title>Plant growth promoting endophytes with ACC deaminase activity.</title>
        <authorList>
            <person name="Charles T."/>
            <person name="Van Dyk A."/>
            <person name="Cheng J."/>
            <person name="Heil J."/>
        </authorList>
    </citation>
    <scope>NUCLEOTIDE SEQUENCE [LARGE SCALE GENOMIC DNA]</scope>
    <source>
        <strain evidence="3 4">8R6</strain>
    </source>
</reference>
<dbReference type="EMBL" id="CP093428">
    <property type="protein sequence ID" value="WGK89021.1"/>
    <property type="molecule type" value="Genomic_DNA"/>
</dbReference>